<evidence type="ECO:0000313" key="4">
    <source>
        <dbReference type="Proteomes" id="UP000271624"/>
    </source>
</evidence>
<reference evidence="3" key="1">
    <citation type="submission" date="2018-12" db="EMBL/GenBank/DDBJ databases">
        <authorList>
            <person name="Will S."/>
            <person name="Neumann-Schaal M."/>
            <person name="Henke P."/>
        </authorList>
    </citation>
    <scope>NUCLEOTIDE SEQUENCE</scope>
    <source>
        <strain evidence="3">PCC 7102</strain>
    </source>
</reference>
<dbReference type="GO" id="GO:0016757">
    <property type="term" value="F:glycosyltransferase activity"/>
    <property type="evidence" value="ECO:0007669"/>
    <property type="project" value="InterPro"/>
</dbReference>
<evidence type="ECO:0000259" key="1">
    <source>
        <dbReference type="Pfam" id="PF00534"/>
    </source>
</evidence>
<keyword evidence="4" id="KW-1185">Reference proteome</keyword>
<dbReference type="Pfam" id="PF00534">
    <property type="entry name" value="Glycos_transf_1"/>
    <property type="match status" value="1"/>
</dbReference>
<dbReference type="SUPFAM" id="SSF53756">
    <property type="entry name" value="UDP-Glycosyltransferase/glycogen phosphorylase"/>
    <property type="match status" value="1"/>
</dbReference>
<accession>A0A3S1CKL8</accession>
<dbReference type="Gene3D" id="3.40.50.2000">
    <property type="entry name" value="Glycogen Phosphorylase B"/>
    <property type="match status" value="2"/>
</dbReference>
<proteinExistence type="predicted"/>
<dbReference type="AlphaFoldDB" id="A0A3S1CKL8"/>
<feature type="domain" description="Glycosyl transferase family 1" evidence="1">
    <location>
        <begin position="161"/>
        <end position="323"/>
    </location>
</feature>
<comment type="caution">
    <text evidence="3">The sequence shown here is derived from an EMBL/GenBank/DDBJ whole genome shotgun (WGS) entry which is preliminary data.</text>
</comment>
<reference evidence="3" key="2">
    <citation type="journal article" date="2019" name="Genome Biol. Evol.">
        <title>Day and night: Metabolic profiles and evolutionary relationships of six axenic non-marine cyanobacteria.</title>
        <authorList>
            <person name="Will S.E."/>
            <person name="Henke P."/>
            <person name="Boedeker C."/>
            <person name="Huang S."/>
            <person name="Brinkmann H."/>
            <person name="Rohde M."/>
            <person name="Jarek M."/>
            <person name="Friedl T."/>
            <person name="Seufert S."/>
            <person name="Schumacher M."/>
            <person name="Overmann J."/>
            <person name="Neumann-Schaal M."/>
            <person name="Petersen J."/>
        </authorList>
    </citation>
    <scope>NUCLEOTIDE SEQUENCE [LARGE SCALE GENOMIC DNA]</scope>
    <source>
        <strain evidence="3">PCC 7102</strain>
    </source>
</reference>
<dbReference type="Pfam" id="PF13439">
    <property type="entry name" value="Glyco_transf_4"/>
    <property type="match status" value="1"/>
</dbReference>
<feature type="domain" description="Glycosyltransferase subfamily 4-like N-terminal" evidence="2">
    <location>
        <begin position="14"/>
        <end position="156"/>
    </location>
</feature>
<evidence type="ECO:0000259" key="2">
    <source>
        <dbReference type="Pfam" id="PF13439"/>
    </source>
</evidence>
<protein>
    <recommendedName>
        <fullName evidence="5">Glycosyl transferase</fullName>
    </recommendedName>
</protein>
<dbReference type="InterPro" id="IPR001296">
    <property type="entry name" value="Glyco_trans_1"/>
</dbReference>
<dbReference type="PANTHER" id="PTHR12526">
    <property type="entry name" value="GLYCOSYLTRANSFERASE"/>
    <property type="match status" value="1"/>
</dbReference>
<dbReference type="CDD" id="cd03801">
    <property type="entry name" value="GT4_PimA-like"/>
    <property type="match status" value="1"/>
</dbReference>
<dbReference type="RefSeq" id="WP_127082610.1">
    <property type="nucleotide sequence ID" value="NZ_RSCL01000010.1"/>
</dbReference>
<evidence type="ECO:0008006" key="5">
    <source>
        <dbReference type="Google" id="ProtNLM"/>
    </source>
</evidence>
<name>A0A3S1CKL8_9CYAN</name>
<organism evidence="3 4">
    <name type="scientific">Dulcicalothrix desertica PCC 7102</name>
    <dbReference type="NCBI Taxonomy" id="232991"/>
    <lineage>
        <taxon>Bacteria</taxon>
        <taxon>Bacillati</taxon>
        <taxon>Cyanobacteriota</taxon>
        <taxon>Cyanophyceae</taxon>
        <taxon>Nostocales</taxon>
        <taxon>Calotrichaceae</taxon>
        <taxon>Dulcicalothrix</taxon>
    </lineage>
</organism>
<dbReference type="EMBL" id="RSCL01000010">
    <property type="protein sequence ID" value="RUT04631.1"/>
    <property type="molecule type" value="Genomic_DNA"/>
</dbReference>
<evidence type="ECO:0000313" key="3">
    <source>
        <dbReference type="EMBL" id="RUT04631.1"/>
    </source>
</evidence>
<gene>
    <name evidence="3" type="ORF">DSM106972_042000</name>
</gene>
<dbReference type="Proteomes" id="UP000271624">
    <property type="component" value="Unassembled WGS sequence"/>
</dbReference>
<sequence>MNICLYSSAFFPNIGGLEQVSYTLASYWSKQQHQVSIVTDTPATNEQNTSYIFPVIRCPNFESWKTILDKSDCIISNGYSLKHLAVWLLSRKPIIWIHPIYIPELFQDGQNSLTSLIKPLLRRMLLSLGAGHIYVSHAIEQQVGARKGVVIYNPVEDRFRPLPSVKIDNDFAFFGRMIPDKGVDTLLEALAICKSKSKMYKLDLYGEGSYIKELQQLALTLGIESQIRWYRFLRGEKLVQAMNAAGAVVVPSRWAEPMGIVAVEAMACGKAVIGSRWGGLGEVLEGYGMTFENGNAEQLAECMIQLKEHPDLQINLEKKAYERSHDFLIDTIGTKYLKIIESILKNR</sequence>
<dbReference type="InterPro" id="IPR028098">
    <property type="entry name" value="Glyco_trans_4-like_N"/>
</dbReference>
<dbReference type="OrthoDB" id="9787111at2"/>